<dbReference type="SMART" id="SM00327">
    <property type="entry name" value="VWA"/>
    <property type="match status" value="1"/>
</dbReference>
<dbReference type="AlphaFoldDB" id="A0A517YZZ1"/>
<dbReference type="CDD" id="cd00198">
    <property type="entry name" value="vWFA"/>
    <property type="match status" value="1"/>
</dbReference>
<accession>A0A517YZZ1</accession>
<proteinExistence type="predicted"/>
<keyword evidence="1" id="KW-0472">Membrane</keyword>
<sequence>MQRIVEWYLDISPARPGQTIRWEWQFQQPSDLSWPVLLATFLLILIVAGWLYVRESRTTPGSFRWIALGLRVAALLLLFVLLARPTLTIARTGLPWVAVMIDTSASMSQADDFESDQLPDAIRESLPQQSGTASTRLDIVRGLLTNQEGRFLDRLLQQHNVRLYQFDSEPRLLASSAESATVAELAEAIRLLRPTGTQTRLATSLRTLLDEASGTSPAAVVMLTDGVATTTAADRLSAGAEEAARAGVPLMPVVVGSDNPPRDVELTEILAEDITFLGDPVSLMVHGNVHGFAGKSVRIVLRESSRDDVLAETTVEIDTDDDDISALLSYRPQQPGDYEFVVQAVPLPGEQTIGNNELLQPVRVREQQVRVLLVERSPRWEFRFLKGTLEREPTVRVSTVLQEADLQYVAEDRTALPRFPLSREELFAFDVVILGDVDPGSLQLSAAENLRAFVSEHGGGLILVAGMRHNPSAFFSTPLADALPVTATAAAQSTAGPDGYDVERTAEGQRRLELRLADEPDLDERIWTSLPALYWLQTGVARKPGAESLVVALGPDGTDHPAIVAHRFGAGQVVFHATDELWRWRRNVEDRYYGRYWGQMIRALSRGRLLAGSEGIQLTADRTVYQMTDPVRLRARFANPAQAPRDGSPVRVQLEDGPEGQQVVELTPRDDLPGLYEATLTDIPPGRWHAWIVEPALSETPAAVDFRIELPRQEFRVRGVNRADLERAARISGGKSYSLSDVDSLPDDLPRGRAIPVSRDAPLSLWNRWEALMLLTLLLAAEWMIRRRGGLA</sequence>
<dbReference type="Pfam" id="PF13519">
    <property type="entry name" value="VWA_2"/>
    <property type="match status" value="1"/>
</dbReference>
<evidence type="ECO:0000313" key="3">
    <source>
        <dbReference type="EMBL" id="QDU35806.1"/>
    </source>
</evidence>
<dbReference type="InterPro" id="IPR036465">
    <property type="entry name" value="vWFA_dom_sf"/>
</dbReference>
<dbReference type="PANTHER" id="PTHR37947">
    <property type="entry name" value="BLL2462 PROTEIN"/>
    <property type="match status" value="1"/>
</dbReference>
<dbReference type="KEGG" id="mri:Mal4_00880"/>
<feature type="domain" description="VWFA" evidence="2">
    <location>
        <begin position="96"/>
        <end position="309"/>
    </location>
</feature>
<dbReference type="Gene3D" id="3.40.50.880">
    <property type="match status" value="1"/>
</dbReference>
<dbReference type="Proteomes" id="UP000320496">
    <property type="component" value="Chromosome"/>
</dbReference>
<dbReference type="EMBL" id="CP036275">
    <property type="protein sequence ID" value="QDU35806.1"/>
    <property type="molecule type" value="Genomic_DNA"/>
</dbReference>
<dbReference type="OrthoDB" id="252901at2"/>
<name>A0A517YZZ1_9PLAN</name>
<dbReference type="SUPFAM" id="SSF52317">
    <property type="entry name" value="Class I glutamine amidotransferase-like"/>
    <property type="match status" value="1"/>
</dbReference>
<dbReference type="PANTHER" id="PTHR37947:SF1">
    <property type="entry name" value="BLL2462 PROTEIN"/>
    <property type="match status" value="1"/>
</dbReference>
<keyword evidence="1" id="KW-0812">Transmembrane</keyword>
<keyword evidence="4" id="KW-1185">Reference proteome</keyword>
<evidence type="ECO:0000259" key="2">
    <source>
        <dbReference type="PROSITE" id="PS50234"/>
    </source>
</evidence>
<dbReference type="SUPFAM" id="SSF53300">
    <property type="entry name" value="vWA-like"/>
    <property type="match status" value="1"/>
</dbReference>
<dbReference type="InterPro" id="IPR002035">
    <property type="entry name" value="VWF_A"/>
</dbReference>
<evidence type="ECO:0000313" key="4">
    <source>
        <dbReference type="Proteomes" id="UP000320496"/>
    </source>
</evidence>
<reference evidence="3 4" key="1">
    <citation type="submission" date="2019-02" db="EMBL/GenBank/DDBJ databases">
        <title>Deep-cultivation of Planctomycetes and their phenomic and genomic characterization uncovers novel biology.</title>
        <authorList>
            <person name="Wiegand S."/>
            <person name="Jogler M."/>
            <person name="Boedeker C."/>
            <person name="Pinto D."/>
            <person name="Vollmers J."/>
            <person name="Rivas-Marin E."/>
            <person name="Kohn T."/>
            <person name="Peeters S.H."/>
            <person name="Heuer A."/>
            <person name="Rast P."/>
            <person name="Oberbeckmann S."/>
            <person name="Bunk B."/>
            <person name="Jeske O."/>
            <person name="Meyerdierks A."/>
            <person name="Storesund J.E."/>
            <person name="Kallscheuer N."/>
            <person name="Luecker S."/>
            <person name="Lage O.M."/>
            <person name="Pohl T."/>
            <person name="Merkel B.J."/>
            <person name="Hornburger P."/>
            <person name="Mueller R.-W."/>
            <person name="Bruemmer F."/>
            <person name="Labrenz M."/>
            <person name="Spormann A.M."/>
            <person name="Op den Camp H."/>
            <person name="Overmann J."/>
            <person name="Amann R."/>
            <person name="Jetten M.S.M."/>
            <person name="Mascher T."/>
            <person name="Medema M.H."/>
            <person name="Devos D.P."/>
            <person name="Kaster A.-K."/>
            <person name="Ovreas L."/>
            <person name="Rohde M."/>
            <person name="Galperin M.Y."/>
            <person name="Jogler C."/>
        </authorList>
    </citation>
    <scope>NUCLEOTIDE SEQUENCE [LARGE SCALE GENOMIC DNA]</scope>
    <source>
        <strain evidence="3 4">Mal4</strain>
    </source>
</reference>
<keyword evidence="1" id="KW-1133">Transmembrane helix</keyword>
<dbReference type="Gene3D" id="3.40.50.410">
    <property type="entry name" value="von Willebrand factor, type A domain"/>
    <property type="match status" value="1"/>
</dbReference>
<dbReference type="RefSeq" id="WP_145366502.1">
    <property type="nucleotide sequence ID" value="NZ_CP036275.1"/>
</dbReference>
<dbReference type="InterPro" id="IPR029062">
    <property type="entry name" value="Class_I_gatase-like"/>
</dbReference>
<feature type="transmembrane region" description="Helical" evidence="1">
    <location>
        <begin position="32"/>
        <end position="53"/>
    </location>
</feature>
<evidence type="ECO:0000256" key="1">
    <source>
        <dbReference type="SAM" id="Phobius"/>
    </source>
</evidence>
<protein>
    <recommendedName>
        <fullName evidence="2">VWFA domain-containing protein</fullName>
    </recommendedName>
</protein>
<gene>
    <name evidence="3" type="ORF">Mal4_00880</name>
</gene>
<organism evidence="3 4">
    <name type="scientific">Maioricimonas rarisocia</name>
    <dbReference type="NCBI Taxonomy" id="2528026"/>
    <lineage>
        <taxon>Bacteria</taxon>
        <taxon>Pseudomonadati</taxon>
        <taxon>Planctomycetota</taxon>
        <taxon>Planctomycetia</taxon>
        <taxon>Planctomycetales</taxon>
        <taxon>Planctomycetaceae</taxon>
        <taxon>Maioricimonas</taxon>
    </lineage>
</organism>
<feature type="transmembrane region" description="Helical" evidence="1">
    <location>
        <begin position="65"/>
        <end position="83"/>
    </location>
</feature>
<dbReference type="PROSITE" id="PS50234">
    <property type="entry name" value="VWFA"/>
    <property type="match status" value="1"/>
</dbReference>